<dbReference type="Proteomes" id="UP001530377">
    <property type="component" value="Unassembled WGS sequence"/>
</dbReference>
<sequence>MKQHLLLNSLNYLDDESRKNSFLVMGWPRDNYLRRRAALIESVANQEKMKLEKVKQDARVEGEGGGANGAAEAPKSDENREPATVAEEVDDTVVPGEDKINDDGSSSGAVDATSNAGTDLLTIADGVTISKDDPRILPLLSAPIDAETLLARLNNRRLYARILHYKREQRKKAGHIHVTDLDGYGSAKEDDYKTVQQALKDQRTADRLYRKNVTIEEMADLEWDELLELANMRLRGGEDPYYPVPTQHELLLFSQCPREVGVLASYPRSGNSLMRTLYEHTTLRVTGSDMQGGLAKHDLVGECAVDANFVQFVKTHFPERQGNPQFRASRVVLLVRNPFDAIESYFNLMMTGKHTDTITPEIREKTVKYWEEYVLKEIKVWKLFHTWWLDQDVPLLLIRYEDLVRWPDKVMGRVLQFVLEIKKMHTFFDERISRWISDQQEIERLGSYKPRSGGIGKSLSKYSPELLSKLKADNELRKVMGYLEYTELLEKSPDQWDTLKPLDDYAHEHSATWEGSTTVRKVVLCNDPGRLVRTKEENTPWQQIKKDLGLLGGDCNCAKCKAERELKKKASGNNVSEEASEKKAAVALSPPENEEDKRNSLNKVTVNAVETQTETDVNDSTVDIKNKKENRGMNQMSPHEPLHVTNKREKKQRELFEFAGKFNLNTLTKAINTEWDENFKASN</sequence>
<feature type="compositionally biased region" description="Basic and acidic residues" evidence="2">
    <location>
        <begin position="53"/>
        <end position="62"/>
    </location>
</feature>
<feature type="region of interest" description="Disordered" evidence="2">
    <location>
        <begin position="567"/>
        <end position="603"/>
    </location>
</feature>
<gene>
    <name evidence="4" type="ORF">ACHAXA_008236</name>
</gene>
<dbReference type="InterPro" id="IPR027417">
    <property type="entry name" value="P-loop_NTPase"/>
</dbReference>
<accession>A0ABD3R2J1</accession>
<evidence type="ECO:0000256" key="2">
    <source>
        <dbReference type="SAM" id="MobiDB-lite"/>
    </source>
</evidence>
<reference evidence="4 5" key="1">
    <citation type="submission" date="2024-10" db="EMBL/GenBank/DDBJ databases">
        <title>Updated reference genomes for cyclostephanoid diatoms.</title>
        <authorList>
            <person name="Roberts W.R."/>
            <person name="Alverson A.J."/>
        </authorList>
    </citation>
    <scope>NUCLEOTIDE SEQUENCE [LARGE SCALE GENOMIC DNA]</scope>
    <source>
        <strain evidence="4 5">AJA228-03</strain>
    </source>
</reference>
<name>A0ABD3R2J1_9STRA</name>
<feature type="domain" description="Sulfotransferase" evidence="3">
    <location>
        <begin position="307"/>
        <end position="421"/>
    </location>
</feature>
<comment type="caution">
    <text evidence="4">The sequence shown here is derived from an EMBL/GenBank/DDBJ whole genome shotgun (WGS) entry which is preliminary data.</text>
</comment>
<feature type="region of interest" description="Disordered" evidence="2">
    <location>
        <begin position="53"/>
        <end position="112"/>
    </location>
</feature>
<evidence type="ECO:0000256" key="1">
    <source>
        <dbReference type="ARBA" id="ARBA00010236"/>
    </source>
</evidence>
<protein>
    <recommendedName>
        <fullName evidence="3">Sulfotransferase domain-containing protein</fullName>
    </recommendedName>
</protein>
<proteinExistence type="inferred from homology"/>
<organism evidence="4 5">
    <name type="scientific">Cyclostephanos tholiformis</name>
    <dbReference type="NCBI Taxonomy" id="382380"/>
    <lineage>
        <taxon>Eukaryota</taxon>
        <taxon>Sar</taxon>
        <taxon>Stramenopiles</taxon>
        <taxon>Ochrophyta</taxon>
        <taxon>Bacillariophyta</taxon>
        <taxon>Coscinodiscophyceae</taxon>
        <taxon>Thalassiosirophycidae</taxon>
        <taxon>Stephanodiscales</taxon>
        <taxon>Stephanodiscaceae</taxon>
        <taxon>Cyclostephanos</taxon>
    </lineage>
</organism>
<dbReference type="Gene3D" id="3.40.50.300">
    <property type="entry name" value="P-loop containing nucleotide triphosphate hydrolases"/>
    <property type="match status" value="1"/>
</dbReference>
<dbReference type="Pfam" id="PF00685">
    <property type="entry name" value="Sulfotransfer_1"/>
    <property type="match status" value="1"/>
</dbReference>
<dbReference type="AlphaFoldDB" id="A0ABD3R2J1"/>
<dbReference type="InterPro" id="IPR051589">
    <property type="entry name" value="Sialate-O-sulfotransferase"/>
</dbReference>
<dbReference type="EMBL" id="JALLPB020000720">
    <property type="protein sequence ID" value="KAL3806848.1"/>
    <property type="molecule type" value="Genomic_DNA"/>
</dbReference>
<evidence type="ECO:0000313" key="4">
    <source>
        <dbReference type="EMBL" id="KAL3806848.1"/>
    </source>
</evidence>
<comment type="similarity">
    <text evidence="1">Belongs to the WSCD family.</text>
</comment>
<dbReference type="SUPFAM" id="SSF52540">
    <property type="entry name" value="P-loop containing nucleoside triphosphate hydrolases"/>
    <property type="match status" value="1"/>
</dbReference>
<keyword evidence="5" id="KW-1185">Reference proteome</keyword>
<evidence type="ECO:0000313" key="5">
    <source>
        <dbReference type="Proteomes" id="UP001530377"/>
    </source>
</evidence>
<dbReference type="PANTHER" id="PTHR45964:SF5">
    <property type="entry name" value="WSCD FAMILY MEMBER CG9164"/>
    <property type="match status" value="1"/>
</dbReference>
<feature type="compositionally biased region" description="Polar residues" evidence="2">
    <location>
        <begin position="103"/>
        <end position="112"/>
    </location>
</feature>
<dbReference type="PANTHER" id="PTHR45964">
    <property type="entry name" value="WSCD FAMILY MEMBER CG9164"/>
    <property type="match status" value="1"/>
</dbReference>
<dbReference type="InterPro" id="IPR000863">
    <property type="entry name" value="Sulfotransferase_dom"/>
</dbReference>
<evidence type="ECO:0000259" key="3">
    <source>
        <dbReference type="Pfam" id="PF00685"/>
    </source>
</evidence>